<evidence type="ECO:0000313" key="2">
    <source>
        <dbReference type="Proteomes" id="UP000269301"/>
    </source>
</evidence>
<comment type="caution">
    <text evidence="1">The sequence shown here is derived from an EMBL/GenBank/DDBJ whole genome shotgun (WGS) entry which is preliminary data.</text>
</comment>
<dbReference type="Proteomes" id="UP000269301">
    <property type="component" value="Unassembled WGS sequence"/>
</dbReference>
<reference evidence="1 2" key="1">
    <citation type="journal article" date="2016" name="Int. J. Syst. Evol. Microbiol.">
        <title>Oceanobacillus halophilus sp. nov., a novel moderately halophilic bacterium from a hypersaline lake.</title>
        <authorList>
            <person name="Amoozegar M.A."/>
            <person name="Bagheri M."/>
            <person name="Makhdoumi A."/>
            <person name="Nikou M.M."/>
            <person name="Fazeli S.A.S."/>
            <person name="Schumann P."/>
            <person name="Sproer C."/>
            <person name="Sanchez-Porro C."/>
            <person name="Ventosa A."/>
        </authorList>
    </citation>
    <scope>NUCLEOTIDE SEQUENCE [LARGE SCALE GENOMIC DNA]</scope>
    <source>
        <strain evidence="1 2">DSM 23996</strain>
    </source>
</reference>
<dbReference type="OrthoDB" id="2375961at2"/>
<evidence type="ECO:0008006" key="3">
    <source>
        <dbReference type="Google" id="ProtNLM"/>
    </source>
</evidence>
<dbReference type="AlphaFoldDB" id="A0A495ABS1"/>
<keyword evidence="2" id="KW-1185">Reference proteome</keyword>
<dbReference type="EMBL" id="RBZP01000001">
    <property type="protein sequence ID" value="RKQ37461.1"/>
    <property type="molecule type" value="Genomic_DNA"/>
</dbReference>
<dbReference type="InterPro" id="IPR021297">
    <property type="entry name" value="YlqD"/>
</dbReference>
<dbReference type="Pfam" id="PF11068">
    <property type="entry name" value="YlqD"/>
    <property type="match status" value="1"/>
</dbReference>
<sequence>MKIMKKVLIKQIVTENSKAKLRDNFYDQKMRLEQECQQLLFEKRKLQNKSGVSRQDISRRFQKELNKRQEKIKLIDFKTEQLDMLELGSEIVEKEVEALVEVTEGTHWDDIMKEQSIVIKDGIVVRIDK</sequence>
<dbReference type="Gene3D" id="6.10.140.1110">
    <property type="match status" value="1"/>
</dbReference>
<evidence type="ECO:0000313" key="1">
    <source>
        <dbReference type="EMBL" id="RKQ37461.1"/>
    </source>
</evidence>
<gene>
    <name evidence="1" type="ORF">D8M06_01255</name>
</gene>
<accession>A0A495ABS1</accession>
<organism evidence="1 2">
    <name type="scientific">Oceanobacillus halophilus</name>
    <dbReference type="NCBI Taxonomy" id="930130"/>
    <lineage>
        <taxon>Bacteria</taxon>
        <taxon>Bacillati</taxon>
        <taxon>Bacillota</taxon>
        <taxon>Bacilli</taxon>
        <taxon>Bacillales</taxon>
        <taxon>Bacillaceae</taxon>
        <taxon>Oceanobacillus</taxon>
    </lineage>
</organism>
<protein>
    <recommendedName>
        <fullName evidence="3">YlqD protein</fullName>
    </recommendedName>
</protein>
<name>A0A495ABS1_9BACI</name>
<proteinExistence type="predicted"/>